<name>A0ABP0EYX6_CLALP</name>
<proteinExistence type="predicted"/>
<accession>A0ABP0EYX6</accession>
<dbReference type="CDD" id="cd12325">
    <property type="entry name" value="RRM1_hnRNPA_hnRNPD_like"/>
    <property type="match status" value="1"/>
</dbReference>
<feature type="region of interest" description="Disordered" evidence="4">
    <location>
        <begin position="277"/>
        <end position="305"/>
    </location>
</feature>
<evidence type="ECO:0000256" key="2">
    <source>
        <dbReference type="ARBA" id="ARBA00023242"/>
    </source>
</evidence>
<reference evidence="6 7" key="1">
    <citation type="submission" date="2024-02" db="EMBL/GenBank/DDBJ databases">
        <authorList>
            <person name="Daric V."/>
            <person name="Darras S."/>
        </authorList>
    </citation>
    <scope>NUCLEOTIDE SEQUENCE [LARGE SCALE GENOMIC DNA]</scope>
</reference>
<dbReference type="InterPro" id="IPR035979">
    <property type="entry name" value="RBD_domain_sf"/>
</dbReference>
<evidence type="ECO:0000256" key="4">
    <source>
        <dbReference type="SAM" id="MobiDB-lite"/>
    </source>
</evidence>
<keyword evidence="3" id="KW-0694">RNA-binding</keyword>
<dbReference type="Pfam" id="PF00076">
    <property type="entry name" value="RRM_1"/>
    <property type="match status" value="2"/>
</dbReference>
<gene>
    <name evidence="6" type="ORF">CVLEPA_LOCUS2360</name>
</gene>
<dbReference type="PANTHER" id="PTHR48033:SF10">
    <property type="entry name" value="RNA-BINDING PROTEIN SQUID"/>
    <property type="match status" value="1"/>
</dbReference>
<dbReference type="EMBL" id="CAWYQH010000001">
    <property type="protein sequence ID" value="CAK8672665.1"/>
    <property type="molecule type" value="Genomic_DNA"/>
</dbReference>
<dbReference type="Gene3D" id="3.30.70.330">
    <property type="match status" value="2"/>
</dbReference>
<dbReference type="InterPro" id="IPR012677">
    <property type="entry name" value="Nucleotide-bd_a/b_plait_sf"/>
</dbReference>
<evidence type="ECO:0000259" key="5">
    <source>
        <dbReference type="PROSITE" id="PS50102"/>
    </source>
</evidence>
<comment type="subcellular location">
    <subcellularLocation>
        <location evidence="1">Nucleus</location>
    </subcellularLocation>
</comment>
<dbReference type="SUPFAM" id="SSF54928">
    <property type="entry name" value="RNA-binding domain, RBD"/>
    <property type="match status" value="2"/>
</dbReference>
<organism evidence="6 7">
    <name type="scientific">Clavelina lepadiformis</name>
    <name type="common">Light-bulb sea squirt</name>
    <name type="synonym">Ascidia lepadiformis</name>
    <dbReference type="NCBI Taxonomy" id="159417"/>
    <lineage>
        <taxon>Eukaryota</taxon>
        <taxon>Metazoa</taxon>
        <taxon>Chordata</taxon>
        <taxon>Tunicata</taxon>
        <taxon>Ascidiacea</taxon>
        <taxon>Aplousobranchia</taxon>
        <taxon>Clavelinidae</taxon>
        <taxon>Clavelina</taxon>
    </lineage>
</organism>
<dbReference type="InterPro" id="IPR000504">
    <property type="entry name" value="RRM_dom"/>
</dbReference>
<protein>
    <recommendedName>
        <fullName evidence="5">RRM domain-containing protein</fullName>
    </recommendedName>
</protein>
<sequence>MYENGQEMQQDSQASGNTNSSQMERNDGSLIKASHDEERKMFVGGLSWETDEAKLRNYFTEYGLVQDCTVKRDGQTGQSRGFGFVLFADASSVDKVIDKKPHLLDSRTIDPKRAKALKKDAKLFVGGLNPDTDEDVIKAYFERFGEIDLIERPNDRVTGKKKGFCFISFTKDGVIANVIKEGKFHQIDGRQCECKDGDPKRQKNKGVEGSQYGMGMGWGPQEWYGAGYGYGSYAGYGGYGSYGGPQSGYGGYSNYPTGYGGYGAGYGGYGGYSGDGSYGGQAQTQNSGGKAKTAGRGGQNNYKPY</sequence>
<dbReference type="PANTHER" id="PTHR48033">
    <property type="entry name" value="RNA-BINDING (RRM/RBD/RNP MOTIFS) FAMILY PROTEIN"/>
    <property type="match status" value="1"/>
</dbReference>
<dbReference type="PROSITE" id="PS50102">
    <property type="entry name" value="RRM"/>
    <property type="match status" value="2"/>
</dbReference>
<keyword evidence="2" id="KW-0539">Nucleus</keyword>
<dbReference type="Proteomes" id="UP001642483">
    <property type="component" value="Unassembled WGS sequence"/>
</dbReference>
<feature type="domain" description="RRM" evidence="5">
    <location>
        <begin position="121"/>
        <end position="199"/>
    </location>
</feature>
<feature type="compositionally biased region" description="Polar residues" evidence="4">
    <location>
        <begin position="1"/>
        <end position="23"/>
    </location>
</feature>
<evidence type="ECO:0000313" key="6">
    <source>
        <dbReference type="EMBL" id="CAK8672665.1"/>
    </source>
</evidence>
<evidence type="ECO:0000313" key="7">
    <source>
        <dbReference type="Proteomes" id="UP001642483"/>
    </source>
</evidence>
<evidence type="ECO:0000256" key="3">
    <source>
        <dbReference type="PROSITE-ProRule" id="PRU00176"/>
    </source>
</evidence>
<comment type="caution">
    <text evidence="6">The sequence shown here is derived from an EMBL/GenBank/DDBJ whole genome shotgun (WGS) entry which is preliminary data.</text>
</comment>
<dbReference type="SMART" id="SM00360">
    <property type="entry name" value="RRM"/>
    <property type="match status" value="2"/>
</dbReference>
<feature type="domain" description="RRM" evidence="5">
    <location>
        <begin position="39"/>
        <end position="118"/>
    </location>
</feature>
<keyword evidence="7" id="KW-1185">Reference proteome</keyword>
<feature type="region of interest" description="Disordered" evidence="4">
    <location>
        <begin position="1"/>
        <end position="34"/>
    </location>
</feature>
<evidence type="ECO:0000256" key="1">
    <source>
        <dbReference type="ARBA" id="ARBA00004123"/>
    </source>
</evidence>